<name>A0AAU8J405_9ACTN</name>
<proteinExistence type="inferred from homology"/>
<dbReference type="RefSeq" id="WP_353946632.1">
    <property type="nucleotide sequence ID" value="NZ_CP159534.1"/>
</dbReference>
<dbReference type="Gene3D" id="3.90.1200.10">
    <property type="match status" value="1"/>
</dbReference>
<evidence type="ECO:0000256" key="4">
    <source>
        <dbReference type="ARBA" id="ARBA00011962"/>
    </source>
</evidence>
<evidence type="ECO:0000256" key="12">
    <source>
        <dbReference type="ARBA" id="ARBA00023277"/>
    </source>
</evidence>
<dbReference type="GO" id="GO:0016301">
    <property type="term" value="F:kinase activity"/>
    <property type="evidence" value="ECO:0007669"/>
    <property type="project" value="UniProtKB-KW"/>
</dbReference>
<dbReference type="GO" id="GO:0005978">
    <property type="term" value="P:glycogen biosynthetic process"/>
    <property type="evidence" value="ECO:0007669"/>
    <property type="project" value="UniProtKB-KW"/>
</dbReference>
<evidence type="ECO:0000259" key="15">
    <source>
        <dbReference type="Pfam" id="PF18085"/>
    </source>
</evidence>
<dbReference type="Pfam" id="PF18085">
    <property type="entry name" value="Mak_N_cap"/>
    <property type="match status" value="1"/>
</dbReference>
<gene>
    <name evidence="16" type="ORF">ABII15_36805</name>
</gene>
<comment type="catalytic activity">
    <reaction evidence="14">
        <text>D-maltose + ATP = alpha-maltose 1-phosphate + ADP + H(+)</text>
        <dbReference type="Rhea" id="RHEA:31915"/>
        <dbReference type="ChEBI" id="CHEBI:15378"/>
        <dbReference type="ChEBI" id="CHEBI:17306"/>
        <dbReference type="ChEBI" id="CHEBI:30616"/>
        <dbReference type="ChEBI" id="CHEBI:63576"/>
        <dbReference type="ChEBI" id="CHEBI:456216"/>
        <dbReference type="EC" id="2.7.1.175"/>
    </reaction>
</comment>
<protein>
    <recommendedName>
        <fullName evidence="5">Maltokinase</fullName>
        <ecNumber evidence="4">2.7.1.175</ecNumber>
    </recommendedName>
    <alternativeName>
        <fullName evidence="13">Maltose-1-phosphate synthase</fullName>
    </alternativeName>
</protein>
<dbReference type="AlphaFoldDB" id="A0AAU8J405"/>
<evidence type="ECO:0000256" key="2">
    <source>
        <dbReference type="ARBA" id="ARBA00006219"/>
    </source>
</evidence>
<evidence type="ECO:0000256" key="14">
    <source>
        <dbReference type="ARBA" id="ARBA00049067"/>
    </source>
</evidence>
<evidence type="ECO:0000256" key="3">
    <source>
        <dbReference type="ARBA" id="ARBA00011245"/>
    </source>
</evidence>
<dbReference type="EC" id="2.7.1.175" evidence="4"/>
<comment type="similarity">
    <text evidence="2">Belongs to the aminoglycoside phosphotransferase family.</text>
</comment>
<evidence type="ECO:0000256" key="6">
    <source>
        <dbReference type="ARBA" id="ARBA00022600"/>
    </source>
</evidence>
<evidence type="ECO:0000256" key="5">
    <source>
        <dbReference type="ARBA" id="ARBA00013882"/>
    </source>
</evidence>
<dbReference type="InterPro" id="IPR040999">
    <property type="entry name" value="Mak_N_cap"/>
</dbReference>
<dbReference type="KEGG" id="stac:ABII15_36805"/>
<comment type="pathway">
    <text evidence="1">Glycan biosynthesis; glycogen biosynthesis.</text>
</comment>
<evidence type="ECO:0000256" key="10">
    <source>
        <dbReference type="ARBA" id="ARBA00022840"/>
    </source>
</evidence>
<accession>A0AAU8J405</accession>
<keyword evidence="11" id="KW-0320">Glycogen biosynthesis</keyword>
<sequence length="455" mass="49599">MALSLTSLPAASLPATAVLSEPAVIRGRLAALLARWMPDQRWFAGRDKKITSLAVVSATELTPGCFHLLVEVGHRGEQHCVHYQLLLGAATHVPPRLRRHVIGEVEGPAGNRLLVYDAVHDHRATVPLLDRVRRGGTLGNLRFESFPRTAVPSGLAPRVLDVEQSNTSIVYGDRLILKLFRRVQPGINPDLEVPTVLARHGYARGLAPTAWFHTFAPFFATLGVVQPYLTDATDGWTLARESALGRTDFLAEARDLGRATAALHVALSEAFPVAPAPADHTVRLAGAMTHRLRHAASLVPALHAYVPQLTRVYAEFAQADGDLPLQRIHGDLHLAQVLRAGGDWHIVDFEGEPAKPLAERRGDHSPVGDVAGMLRSFDYAAHIGDAPRPEWAERTSATFCAGYAEVGRFDPQDIAVTLRAHEADRAVYEVVYEAGHRPDWITVPMAAVARLCRTS</sequence>
<evidence type="ECO:0000256" key="1">
    <source>
        <dbReference type="ARBA" id="ARBA00004964"/>
    </source>
</evidence>
<dbReference type="InterPro" id="IPR011009">
    <property type="entry name" value="Kinase-like_dom_sf"/>
</dbReference>
<organism evidence="16">
    <name type="scientific">Streptomyces tabacisoli</name>
    <dbReference type="NCBI Taxonomy" id="3156398"/>
    <lineage>
        <taxon>Bacteria</taxon>
        <taxon>Bacillati</taxon>
        <taxon>Actinomycetota</taxon>
        <taxon>Actinomycetes</taxon>
        <taxon>Kitasatosporales</taxon>
        <taxon>Streptomycetaceae</taxon>
        <taxon>Streptomyces</taxon>
    </lineage>
</organism>
<reference evidence="16" key="1">
    <citation type="submission" date="2024-06" db="EMBL/GenBank/DDBJ databases">
        <title>Streptomyces sp. strain HUAS MG91 genome sequences.</title>
        <authorList>
            <person name="Mo P."/>
        </authorList>
    </citation>
    <scope>NUCLEOTIDE SEQUENCE</scope>
    <source>
        <strain evidence="16">HUAS MG91</strain>
    </source>
</reference>
<keyword evidence="12" id="KW-0119">Carbohydrate metabolism</keyword>
<evidence type="ECO:0000256" key="9">
    <source>
        <dbReference type="ARBA" id="ARBA00022777"/>
    </source>
</evidence>
<dbReference type="EMBL" id="CP159534">
    <property type="protein sequence ID" value="XCJ75197.1"/>
    <property type="molecule type" value="Genomic_DNA"/>
</dbReference>
<keyword evidence="10" id="KW-0067">ATP-binding</keyword>
<comment type="subunit">
    <text evidence="3">Monomer.</text>
</comment>
<keyword evidence="8" id="KW-0547">Nucleotide-binding</keyword>
<dbReference type="GO" id="GO:0005524">
    <property type="term" value="F:ATP binding"/>
    <property type="evidence" value="ECO:0007669"/>
    <property type="project" value="UniProtKB-KW"/>
</dbReference>
<keyword evidence="9" id="KW-0418">Kinase</keyword>
<feature type="domain" description="Maltokinase N-terminal cap" evidence="15">
    <location>
        <begin position="36"/>
        <end position="121"/>
    </location>
</feature>
<evidence type="ECO:0000256" key="11">
    <source>
        <dbReference type="ARBA" id="ARBA00023056"/>
    </source>
</evidence>
<keyword evidence="7" id="KW-0808">Transferase</keyword>
<evidence type="ECO:0000256" key="13">
    <source>
        <dbReference type="ARBA" id="ARBA00031251"/>
    </source>
</evidence>
<evidence type="ECO:0000256" key="8">
    <source>
        <dbReference type="ARBA" id="ARBA00022741"/>
    </source>
</evidence>
<keyword evidence="6" id="KW-0321">Glycogen metabolism</keyword>
<dbReference type="SUPFAM" id="SSF56112">
    <property type="entry name" value="Protein kinase-like (PK-like)"/>
    <property type="match status" value="1"/>
</dbReference>
<evidence type="ECO:0000313" key="16">
    <source>
        <dbReference type="EMBL" id="XCJ75197.1"/>
    </source>
</evidence>
<evidence type="ECO:0000256" key="7">
    <source>
        <dbReference type="ARBA" id="ARBA00022679"/>
    </source>
</evidence>